<evidence type="ECO:0000256" key="1">
    <source>
        <dbReference type="SAM" id="MobiDB-lite"/>
    </source>
</evidence>
<feature type="region of interest" description="Disordered" evidence="1">
    <location>
        <begin position="1"/>
        <end position="21"/>
    </location>
</feature>
<dbReference type="eggNOG" id="COG2057">
    <property type="taxonomic scope" value="Bacteria"/>
</dbReference>
<dbReference type="Proteomes" id="UP000001740">
    <property type="component" value="Chromosome"/>
</dbReference>
<dbReference type="Gene3D" id="3.40.1080.10">
    <property type="entry name" value="Glutaconate Coenzyme A-transferase"/>
    <property type="match status" value="1"/>
</dbReference>
<dbReference type="AlphaFoldDB" id="A0A0K0GQQ6"/>
<organism evidence="2 3">
    <name type="scientific">Xanthomonas oryzae pv. oryzae (strain PXO99A)</name>
    <dbReference type="NCBI Taxonomy" id="360094"/>
    <lineage>
        <taxon>Bacteria</taxon>
        <taxon>Pseudomonadati</taxon>
        <taxon>Pseudomonadota</taxon>
        <taxon>Gammaproteobacteria</taxon>
        <taxon>Lysobacterales</taxon>
        <taxon>Lysobacteraceae</taxon>
        <taxon>Xanthomonas</taxon>
    </lineage>
</organism>
<evidence type="ECO:0000313" key="3">
    <source>
        <dbReference type="Proteomes" id="UP000001740"/>
    </source>
</evidence>
<proteinExistence type="predicted"/>
<dbReference type="SUPFAM" id="SSF100950">
    <property type="entry name" value="NagB/RpiA/CoA transferase-like"/>
    <property type="match status" value="1"/>
</dbReference>
<evidence type="ECO:0000313" key="2">
    <source>
        <dbReference type="EMBL" id="ACD61312.1"/>
    </source>
</evidence>
<dbReference type="InterPro" id="IPR037171">
    <property type="entry name" value="NagB/RpiA_transferase-like"/>
</dbReference>
<accession>A0A0K0GQQ6</accession>
<protein>
    <submittedName>
        <fullName evidence="2">Glutaconate CoA transferase subunit B</fullName>
    </submittedName>
</protein>
<dbReference type="HOGENOM" id="CLU_2811420_0_0_6"/>
<dbReference type="GO" id="GO:0016740">
    <property type="term" value="F:transferase activity"/>
    <property type="evidence" value="ECO:0007669"/>
    <property type="project" value="UniProtKB-KW"/>
</dbReference>
<sequence>MTRELTVTSLHPGTTREQVSAATGWPIRFAADLAQTTPPGATELDVLRALQARTDAAHDAQAAGAEA</sequence>
<name>A0A0K0GQQ6_XANOP</name>
<reference evidence="2 3" key="1">
    <citation type="journal article" date="2008" name="BMC Genomics">
        <title>Genome sequence and rapid evolution of the rice pathogen Xanthomonas oryzae pv. oryzae PXO99A.</title>
        <authorList>
            <person name="Salzberg S.L."/>
            <person name="Sommer D.D."/>
            <person name="Schatz M.C."/>
            <person name="Phillippy A.M."/>
            <person name="Rabinowicz P.D."/>
            <person name="Tsuge S."/>
            <person name="Furutani A."/>
            <person name="Ochiai H."/>
            <person name="Delcher A.L."/>
            <person name="Kelley D."/>
            <person name="Madupu R."/>
            <person name="Puiu D."/>
            <person name="Radune D."/>
            <person name="Shumway M."/>
            <person name="Trapnell C."/>
            <person name="Aparna G."/>
            <person name="Jha G."/>
            <person name="Pandey A."/>
            <person name="Patil P.B."/>
            <person name="Ishihara H."/>
            <person name="Meyer D.F."/>
            <person name="Szurek B."/>
            <person name="Verdier V."/>
            <person name="Koebnik R."/>
            <person name="Dow J.M."/>
            <person name="Ryan R.P."/>
            <person name="Hirata H."/>
            <person name="Tsuyumu S."/>
            <person name="Won Lee S."/>
            <person name="Seo Y.S."/>
            <person name="Sriariyanum M."/>
            <person name="Ronald P.C."/>
            <person name="Sonti R.V."/>
            <person name="Van Sluys M.A."/>
            <person name="Leach J.E."/>
            <person name="White F.F."/>
            <person name="Bogdanove A.J."/>
        </authorList>
    </citation>
    <scope>NUCLEOTIDE SEQUENCE [LARGE SCALE GENOMIC DNA]</scope>
    <source>
        <strain evidence="2 3">PXO99A</strain>
    </source>
</reference>
<keyword evidence="2" id="KW-0808">Transferase</keyword>
<dbReference type="KEGG" id="xop:PXO_02904"/>
<gene>
    <name evidence="2" type="ordered locus">PXO_02904</name>
</gene>
<dbReference type="EMBL" id="CP000967">
    <property type="protein sequence ID" value="ACD61312.1"/>
    <property type="molecule type" value="Genomic_DNA"/>
</dbReference>